<keyword evidence="3" id="KW-1185">Reference proteome</keyword>
<evidence type="ECO:0000313" key="3">
    <source>
        <dbReference type="Proteomes" id="UP000298493"/>
    </source>
</evidence>
<dbReference type="Proteomes" id="UP000298493">
    <property type="component" value="Unassembled WGS sequence"/>
</dbReference>
<dbReference type="EMBL" id="SNSC02000012">
    <property type="protein sequence ID" value="TID19331.1"/>
    <property type="molecule type" value="Genomic_DNA"/>
</dbReference>
<evidence type="ECO:0000256" key="1">
    <source>
        <dbReference type="SAM" id="MobiDB-lite"/>
    </source>
</evidence>
<sequence>MEENVKPSTMPSQSQALSQPSRFLTLPRELRQKILLLSLNEAYMYDLEFNILLRHLDRCLNGLPRSPLFAPNIMKTALAIRMVNTSIREDLPYVIEKCLVRFEGSMVRLEGSMAVRDMLMRGGSG</sequence>
<organism evidence="2 3">
    <name type="scientific">Venturia nashicola</name>
    <dbReference type="NCBI Taxonomy" id="86259"/>
    <lineage>
        <taxon>Eukaryota</taxon>
        <taxon>Fungi</taxon>
        <taxon>Dikarya</taxon>
        <taxon>Ascomycota</taxon>
        <taxon>Pezizomycotina</taxon>
        <taxon>Dothideomycetes</taxon>
        <taxon>Pleosporomycetidae</taxon>
        <taxon>Venturiales</taxon>
        <taxon>Venturiaceae</taxon>
        <taxon>Venturia</taxon>
    </lineage>
</organism>
<name>A0A4Z1PDE4_9PEZI</name>
<dbReference type="AlphaFoldDB" id="A0A4Z1PDE4"/>
<dbReference type="OrthoDB" id="10508070at2759"/>
<protein>
    <submittedName>
        <fullName evidence="2">Uncharacterized protein</fullName>
    </submittedName>
</protein>
<reference evidence="2 3" key="1">
    <citation type="submission" date="2019-04" db="EMBL/GenBank/DDBJ databases">
        <title>High contiguity whole genome sequence and gene annotation resource for two Venturia nashicola isolates.</title>
        <authorList>
            <person name="Prokchorchik M."/>
            <person name="Won K."/>
            <person name="Lee Y."/>
            <person name="Choi E.D."/>
            <person name="Segonzac C."/>
            <person name="Sohn K.H."/>
        </authorList>
    </citation>
    <scope>NUCLEOTIDE SEQUENCE [LARGE SCALE GENOMIC DNA]</scope>
    <source>
        <strain evidence="2 3">PRI2</strain>
    </source>
</reference>
<comment type="caution">
    <text evidence="2">The sequence shown here is derived from an EMBL/GenBank/DDBJ whole genome shotgun (WGS) entry which is preliminary data.</text>
</comment>
<feature type="region of interest" description="Disordered" evidence="1">
    <location>
        <begin position="1"/>
        <end position="20"/>
    </location>
</feature>
<gene>
    <name evidence="2" type="ORF">E6O75_ATG06669</name>
</gene>
<accession>A0A4Z1PDE4</accession>
<evidence type="ECO:0000313" key="2">
    <source>
        <dbReference type="EMBL" id="TID19331.1"/>
    </source>
</evidence>
<proteinExistence type="predicted"/>